<proteinExistence type="predicted"/>
<dbReference type="KEGG" id="aplc:110973303"/>
<dbReference type="Gene3D" id="1.25.40.20">
    <property type="entry name" value="Ankyrin repeat-containing domain"/>
    <property type="match status" value="3"/>
</dbReference>
<dbReference type="SUPFAM" id="SSF48403">
    <property type="entry name" value="Ankyrin repeat"/>
    <property type="match status" value="1"/>
</dbReference>
<dbReference type="PROSITE" id="PS50297">
    <property type="entry name" value="ANK_REP_REGION"/>
    <property type="match status" value="6"/>
</dbReference>
<gene>
    <name evidence="5" type="primary">LOC110973303</name>
</gene>
<evidence type="ECO:0000256" key="2">
    <source>
        <dbReference type="ARBA" id="ARBA00023043"/>
    </source>
</evidence>
<organism evidence="4 5">
    <name type="scientific">Acanthaster planci</name>
    <name type="common">Crown-of-thorns starfish</name>
    <dbReference type="NCBI Taxonomy" id="133434"/>
    <lineage>
        <taxon>Eukaryota</taxon>
        <taxon>Metazoa</taxon>
        <taxon>Echinodermata</taxon>
        <taxon>Eleutherozoa</taxon>
        <taxon>Asterozoa</taxon>
        <taxon>Asteroidea</taxon>
        <taxon>Valvatacea</taxon>
        <taxon>Valvatida</taxon>
        <taxon>Acanthasteridae</taxon>
        <taxon>Acanthaster</taxon>
    </lineage>
</organism>
<dbReference type="AlphaFoldDB" id="A0A8B7XFY7"/>
<dbReference type="InterPro" id="IPR002110">
    <property type="entry name" value="Ankyrin_rpt"/>
</dbReference>
<dbReference type="Pfam" id="PF12796">
    <property type="entry name" value="Ank_2"/>
    <property type="match status" value="3"/>
</dbReference>
<evidence type="ECO:0000313" key="5">
    <source>
        <dbReference type="RefSeq" id="XP_022079689.1"/>
    </source>
</evidence>
<sequence length="415" mass="45973">MSLWCSTAGDLVDLINSDCSSSRFRRFLRHCQNPNETVGAMKLTALHHAVFKQRSDCVNCLLQHHVDVNVQDCCGYSPVHVAAKHGLVEMLEQLVQPGTEADTNRTDAIGLTPLSLALQEGHHACAEVLLRHGADPNFYHKHIGYEVHRVPLDAPECLETLLRYGADPESRTPKGLTALHAAVEVGHLKFVEILLTLGCDVHAWTAPRTPGRHRRNALQLAIIGNELDITRCLLAYGADPNSRDQQGNTPLHHASAHRGVPFIQLLLDYGADIHALNDRQYQPLHRACSAGSEPDILKLLLRSGADTDALTSTDDTPLHCLLSHYINVLNMEEVEDRNQLDQACQQRVLAFINNGGRFTISTARDNFRSVLSMLPLLTAFPQTIQLLVEGANRIDIQDINDLVFSLVQEPLKSQL</sequence>
<keyword evidence="1" id="KW-0677">Repeat</keyword>
<dbReference type="PROSITE" id="PS50088">
    <property type="entry name" value="ANK_REPEAT"/>
    <property type="match status" value="7"/>
</dbReference>
<evidence type="ECO:0000256" key="3">
    <source>
        <dbReference type="PROSITE-ProRule" id="PRU00023"/>
    </source>
</evidence>
<evidence type="ECO:0000313" key="4">
    <source>
        <dbReference type="Proteomes" id="UP000694845"/>
    </source>
</evidence>
<dbReference type="OrthoDB" id="366390at2759"/>
<evidence type="ECO:0000256" key="1">
    <source>
        <dbReference type="ARBA" id="ARBA00022737"/>
    </source>
</evidence>
<dbReference type="PANTHER" id="PTHR24198:SF165">
    <property type="entry name" value="ANKYRIN REPEAT-CONTAINING PROTEIN-RELATED"/>
    <property type="match status" value="1"/>
</dbReference>
<feature type="repeat" description="ANK" evidence="3">
    <location>
        <begin position="213"/>
        <end position="245"/>
    </location>
</feature>
<dbReference type="Proteomes" id="UP000694845">
    <property type="component" value="Unplaced"/>
</dbReference>
<dbReference type="RefSeq" id="XP_022079689.1">
    <property type="nucleotide sequence ID" value="XM_022223997.1"/>
</dbReference>
<dbReference type="OMA" id="VHTYIGS"/>
<name>A0A8B7XFY7_ACAPL</name>
<dbReference type="PRINTS" id="PR01415">
    <property type="entry name" value="ANKYRIN"/>
</dbReference>
<dbReference type="SMART" id="SM00248">
    <property type="entry name" value="ANK"/>
    <property type="match status" value="7"/>
</dbReference>
<accession>A0A8B7XFY7</accession>
<feature type="repeat" description="ANK" evidence="3">
    <location>
        <begin position="41"/>
        <end position="73"/>
    </location>
</feature>
<keyword evidence="4" id="KW-1185">Reference proteome</keyword>
<feature type="repeat" description="ANK" evidence="3">
    <location>
        <begin position="246"/>
        <end position="278"/>
    </location>
</feature>
<feature type="repeat" description="ANK" evidence="3">
    <location>
        <begin position="279"/>
        <end position="312"/>
    </location>
</feature>
<dbReference type="InterPro" id="IPR036770">
    <property type="entry name" value="Ankyrin_rpt-contain_sf"/>
</dbReference>
<dbReference type="GeneID" id="110973303"/>
<feature type="repeat" description="ANK" evidence="3">
    <location>
        <begin position="74"/>
        <end position="106"/>
    </location>
</feature>
<feature type="repeat" description="ANK" evidence="3">
    <location>
        <begin position="109"/>
        <end position="141"/>
    </location>
</feature>
<reference evidence="5" key="1">
    <citation type="submission" date="2025-08" db="UniProtKB">
        <authorList>
            <consortium name="RefSeq"/>
        </authorList>
    </citation>
    <scope>IDENTIFICATION</scope>
</reference>
<protein>
    <submittedName>
        <fullName evidence="5">Ankyrin-3-like</fullName>
    </submittedName>
</protein>
<dbReference type="PANTHER" id="PTHR24198">
    <property type="entry name" value="ANKYRIN REPEAT AND PROTEIN KINASE DOMAIN-CONTAINING PROTEIN"/>
    <property type="match status" value="1"/>
</dbReference>
<keyword evidence="2 3" id="KW-0040">ANK repeat</keyword>
<feature type="repeat" description="ANK" evidence="3">
    <location>
        <begin position="174"/>
        <end position="206"/>
    </location>
</feature>